<dbReference type="Proteomes" id="UP000295117">
    <property type="component" value="Unassembled WGS sequence"/>
</dbReference>
<dbReference type="EMBL" id="PECH01000008">
    <property type="protein sequence ID" value="TDZ80122.1"/>
    <property type="molecule type" value="Genomic_DNA"/>
</dbReference>
<reference evidence="1 2" key="1">
    <citation type="journal article" date="2019" name="Sci. Rep.">
        <title>Extended insight into the Mycobacterium chelonae-abscessus complex through whole genome sequencing of Mycobacterium salmoniphilum outbreak and Mycobacterium salmoniphilum-like strains.</title>
        <authorList>
            <person name="Behra P.R.K."/>
            <person name="Das S."/>
            <person name="Pettersson B.M.F."/>
            <person name="Shirreff L."/>
            <person name="DuCote T."/>
            <person name="Jacobsson K.G."/>
            <person name="Ennis D.G."/>
            <person name="Kirsebom L.A."/>
        </authorList>
    </citation>
    <scope>NUCLEOTIDE SEQUENCE [LARGE SCALE GENOMIC DNA]</scope>
    <source>
        <strain evidence="1 2">DE 4585</strain>
    </source>
</reference>
<proteinExistence type="predicted"/>
<dbReference type="AlphaFoldDB" id="A0A4R8S739"/>
<name>A0A4R8S739_9MYCO</name>
<accession>A0A4R8S739</accession>
<gene>
    <name evidence="1" type="ORF">DE4585_03873</name>
</gene>
<evidence type="ECO:0000313" key="1">
    <source>
        <dbReference type="EMBL" id="TDZ80122.1"/>
    </source>
</evidence>
<protein>
    <submittedName>
        <fullName evidence="1">Uncharacterized protein</fullName>
    </submittedName>
</protein>
<comment type="caution">
    <text evidence="1">The sequence shown here is derived from an EMBL/GenBank/DDBJ whole genome shotgun (WGS) entry which is preliminary data.</text>
</comment>
<sequence length="86" mass="10284">MLLGSLYEHINAVTEKLAMAEQATRSPSTLSYPSSMRRQRDKMILMRQDLYEAHRLVGQLHRRFPETQEVPWLLEPHHQPYQRNLR</sequence>
<evidence type="ECO:0000313" key="2">
    <source>
        <dbReference type="Proteomes" id="UP000295117"/>
    </source>
</evidence>
<organism evidence="1 2">
    <name type="scientific">Mycobacteroides salmoniphilum</name>
    <dbReference type="NCBI Taxonomy" id="404941"/>
    <lineage>
        <taxon>Bacteria</taxon>
        <taxon>Bacillati</taxon>
        <taxon>Actinomycetota</taxon>
        <taxon>Actinomycetes</taxon>
        <taxon>Mycobacteriales</taxon>
        <taxon>Mycobacteriaceae</taxon>
        <taxon>Mycobacteroides</taxon>
    </lineage>
</organism>